<dbReference type="PANTHER" id="PTHR35268">
    <property type="entry name" value="PROTEIN CCSMST1"/>
    <property type="match status" value="1"/>
</dbReference>
<keyword evidence="6" id="KW-0999">Mitochondrion inner membrane</keyword>
<evidence type="ECO:0000256" key="7">
    <source>
        <dbReference type="ARBA" id="ARBA00022982"/>
    </source>
</evidence>
<reference evidence="15" key="1">
    <citation type="submission" date="2025-08" db="UniProtKB">
        <authorList>
            <consortium name="RefSeq"/>
        </authorList>
    </citation>
    <scope>IDENTIFICATION</scope>
</reference>
<feature type="region of interest" description="Disordered" evidence="12">
    <location>
        <begin position="105"/>
        <end position="126"/>
    </location>
</feature>
<dbReference type="PRINTS" id="PR02042">
    <property type="entry name" value="CCSMST1"/>
</dbReference>
<name>A0A6I9Z6R0_9SAUR</name>
<protein>
    <submittedName>
        <fullName evidence="15">Protein CCSMST1</fullName>
    </submittedName>
</protein>
<dbReference type="RefSeq" id="XP_013931824.1">
    <property type="nucleotide sequence ID" value="XM_014076349.1"/>
</dbReference>
<dbReference type="GO" id="GO:0005743">
    <property type="term" value="C:mitochondrial inner membrane"/>
    <property type="evidence" value="ECO:0007669"/>
    <property type="project" value="UniProtKB-SubCell"/>
</dbReference>
<evidence type="ECO:0000256" key="4">
    <source>
        <dbReference type="ARBA" id="ARBA00022692"/>
    </source>
</evidence>
<dbReference type="GeneID" id="106557184"/>
<gene>
    <name evidence="15" type="primary">LOC106557184</name>
</gene>
<accession>A0A6I9Z6R0</accession>
<dbReference type="InterPro" id="IPR029160">
    <property type="entry name" value="UQCC4"/>
</dbReference>
<keyword evidence="4 13" id="KW-0812">Transmembrane</keyword>
<evidence type="ECO:0000256" key="8">
    <source>
        <dbReference type="ARBA" id="ARBA00022989"/>
    </source>
</evidence>
<evidence type="ECO:0000256" key="9">
    <source>
        <dbReference type="ARBA" id="ARBA00023128"/>
    </source>
</evidence>
<dbReference type="AlphaFoldDB" id="A0A6I9Z6R0"/>
<keyword evidence="5" id="KW-0732">Signal</keyword>
<evidence type="ECO:0000256" key="2">
    <source>
        <dbReference type="ARBA" id="ARBA00022448"/>
    </source>
</evidence>
<keyword evidence="8 13" id="KW-1133">Transmembrane helix</keyword>
<evidence type="ECO:0000256" key="3">
    <source>
        <dbReference type="ARBA" id="ARBA00022660"/>
    </source>
</evidence>
<evidence type="ECO:0000256" key="11">
    <source>
        <dbReference type="ARBA" id="ARBA00034713"/>
    </source>
</evidence>
<keyword evidence="10 13" id="KW-0472">Membrane</keyword>
<organism evidence="14 15">
    <name type="scientific">Thamnophis sirtalis</name>
    <dbReference type="NCBI Taxonomy" id="35019"/>
    <lineage>
        <taxon>Eukaryota</taxon>
        <taxon>Metazoa</taxon>
        <taxon>Chordata</taxon>
        <taxon>Craniata</taxon>
        <taxon>Vertebrata</taxon>
        <taxon>Euteleostomi</taxon>
        <taxon>Lepidosauria</taxon>
        <taxon>Squamata</taxon>
        <taxon>Bifurcata</taxon>
        <taxon>Unidentata</taxon>
        <taxon>Episquamata</taxon>
        <taxon>Toxicofera</taxon>
        <taxon>Serpentes</taxon>
        <taxon>Colubroidea</taxon>
        <taxon>Colubridae</taxon>
        <taxon>Natricinae</taxon>
        <taxon>Thamnophis</taxon>
    </lineage>
</organism>
<comment type="similarity">
    <text evidence="11">Belongs to the UQCC4 family.</text>
</comment>
<dbReference type="Proteomes" id="UP000504617">
    <property type="component" value="Unplaced"/>
</dbReference>
<evidence type="ECO:0000256" key="5">
    <source>
        <dbReference type="ARBA" id="ARBA00022729"/>
    </source>
</evidence>
<dbReference type="InterPro" id="IPR023248">
    <property type="entry name" value="UQCC4_vert"/>
</dbReference>
<keyword evidence="7" id="KW-0249">Electron transport</keyword>
<evidence type="ECO:0000256" key="12">
    <source>
        <dbReference type="SAM" id="MobiDB-lite"/>
    </source>
</evidence>
<dbReference type="Pfam" id="PF15013">
    <property type="entry name" value="CCSMST1"/>
    <property type="match status" value="1"/>
</dbReference>
<evidence type="ECO:0000256" key="10">
    <source>
        <dbReference type="ARBA" id="ARBA00023136"/>
    </source>
</evidence>
<keyword evidence="9" id="KW-0496">Mitochondrion</keyword>
<keyword evidence="14" id="KW-1185">Reference proteome</keyword>
<evidence type="ECO:0000313" key="15">
    <source>
        <dbReference type="RefSeq" id="XP_013931824.1"/>
    </source>
</evidence>
<evidence type="ECO:0000313" key="14">
    <source>
        <dbReference type="Proteomes" id="UP000504617"/>
    </source>
</evidence>
<dbReference type="PANTHER" id="PTHR35268:SF1">
    <property type="entry name" value="UBIQUINOL-CYTOCHROME-C REDUCTASE COMPLEX ASSEMBLY FACTOR 4"/>
    <property type="match status" value="1"/>
</dbReference>
<comment type="subcellular location">
    <subcellularLocation>
        <location evidence="1">Mitochondrion inner membrane</location>
        <topology evidence="1">Single-pass membrane protein</topology>
    </subcellularLocation>
</comment>
<keyword evidence="2" id="KW-0813">Transport</keyword>
<dbReference type="KEGG" id="tsr:106557184"/>
<feature type="transmembrane region" description="Helical" evidence="13">
    <location>
        <begin position="69"/>
        <end position="88"/>
    </location>
</feature>
<evidence type="ECO:0000256" key="13">
    <source>
        <dbReference type="SAM" id="Phobius"/>
    </source>
</evidence>
<keyword evidence="3" id="KW-0679">Respiratory chain</keyword>
<evidence type="ECO:0000256" key="1">
    <source>
        <dbReference type="ARBA" id="ARBA00004434"/>
    </source>
</evidence>
<proteinExistence type="inferred from homology"/>
<evidence type="ECO:0000256" key="6">
    <source>
        <dbReference type="ARBA" id="ARBA00022792"/>
    </source>
</evidence>
<dbReference type="OrthoDB" id="9995526at2759"/>
<feature type="region of interest" description="Disordered" evidence="12">
    <location>
        <begin position="29"/>
        <end position="63"/>
    </location>
</feature>
<sequence>MVSVIQGSNHKALLQPPLSLGFLPRRLYSRPKESEEPENAEPLSFTKSPANPRRWSTRQSMGSDQQQPLWRAMLISLSIALLLLWCVLRPETEVDRQAEEFLQRLQIIPQQEPPPSIPSGEDEKKP</sequence>